<reference evidence="2" key="1">
    <citation type="submission" date="2015-07" db="EMBL/GenBank/DDBJ databases">
        <title>MeaNS - Measles Nucleotide Surveillance Program.</title>
        <authorList>
            <person name="Tran T."/>
            <person name="Druce J."/>
        </authorList>
    </citation>
    <scope>NUCLEOTIDE SEQUENCE</scope>
    <source>
        <strain evidence="2">UCB-OBI-ISO-001</strain>
        <tissue evidence="2">Gonad</tissue>
    </source>
</reference>
<dbReference type="GO" id="GO:0019005">
    <property type="term" value="C:SCF ubiquitin ligase complex"/>
    <property type="evidence" value="ECO:0007669"/>
    <property type="project" value="TreeGrafter"/>
</dbReference>
<feature type="region of interest" description="Disordered" evidence="1">
    <location>
        <begin position="495"/>
        <end position="514"/>
    </location>
</feature>
<evidence type="ECO:0008006" key="3">
    <source>
        <dbReference type="Google" id="ProtNLM"/>
    </source>
</evidence>
<dbReference type="InterPro" id="IPR001611">
    <property type="entry name" value="Leu-rich_rpt"/>
</dbReference>
<dbReference type="SUPFAM" id="SSF52047">
    <property type="entry name" value="RNI-like"/>
    <property type="match status" value="1"/>
</dbReference>
<accession>A0A0L8GVX7</accession>
<dbReference type="EMBL" id="KQ420188">
    <property type="protein sequence ID" value="KOF80994.1"/>
    <property type="molecule type" value="Genomic_DNA"/>
</dbReference>
<dbReference type="GO" id="GO:0031146">
    <property type="term" value="P:SCF-dependent proteasomal ubiquitin-dependent protein catabolic process"/>
    <property type="evidence" value="ECO:0007669"/>
    <property type="project" value="TreeGrafter"/>
</dbReference>
<dbReference type="Pfam" id="PF13516">
    <property type="entry name" value="LRR_6"/>
    <property type="match status" value="1"/>
</dbReference>
<dbReference type="OrthoDB" id="16120at2759"/>
<feature type="compositionally biased region" description="Polar residues" evidence="1">
    <location>
        <begin position="495"/>
        <end position="508"/>
    </location>
</feature>
<name>A0A0L8GVX7_OCTBM</name>
<evidence type="ECO:0000313" key="2">
    <source>
        <dbReference type="EMBL" id="KOF80994.1"/>
    </source>
</evidence>
<dbReference type="InterPro" id="IPR032675">
    <property type="entry name" value="LRR_dom_sf"/>
</dbReference>
<protein>
    <recommendedName>
        <fullName evidence="3">F-box domain-containing protein</fullName>
    </recommendedName>
</protein>
<gene>
    <name evidence="2" type="ORF">OCBIM_22027114mg</name>
</gene>
<dbReference type="Gene3D" id="3.80.10.10">
    <property type="entry name" value="Ribonuclease Inhibitor"/>
    <property type="match status" value="3"/>
</dbReference>
<dbReference type="KEGG" id="obi:106874465"/>
<dbReference type="OMA" id="HKSHEIN"/>
<dbReference type="STRING" id="37653.A0A0L8GVX7"/>
<dbReference type="PANTHER" id="PTHR13318">
    <property type="entry name" value="PARTNER OF PAIRED, ISOFORM B-RELATED"/>
    <property type="match status" value="1"/>
</dbReference>
<evidence type="ECO:0000256" key="1">
    <source>
        <dbReference type="SAM" id="MobiDB-lite"/>
    </source>
</evidence>
<organism evidence="2">
    <name type="scientific">Octopus bimaculoides</name>
    <name type="common">California two-spotted octopus</name>
    <dbReference type="NCBI Taxonomy" id="37653"/>
    <lineage>
        <taxon>Eukaryota</taxon>
        <taxon>Metazoa</taxon>
        <taxon>Spiralia</taxon>
        <taxon>Lophotrochozoa</taxon>
        <taxon>Mollusca</taxon>
        <taxon>Cephalopoda</taxon>
        <taxon>Coleoidea</taxon>
        <taxon>Octopodiformes</taxon>
        <taxon>Octopoda</taxon>
        <taxon>Incirrata</taxon>
        <taxon>Octopodidae</taxon>
        <taxon>Octopus</taxon>
    </lineage>
</organism>
<dbReference type="PANTHER" id="PTHR13318:SF95">
    <property type="entry name" value="F-BOX PROTEIN YLR352W"/>
    <property type="match status" value="1"/>
</dbReference>
<proteinExistence type="predicted"/>
<dbReference type="AlphaFoldDB" id="A0A0L8GVX7"/>
<sequence>MPRRKSAESLKKQCLHSIAFNMDKMLSSDFYSSFPVGPRLYYVIGPFSCLTTEMTQDLINILSEQRLLKRHHLQVLICTHLKQLQLDVCGSIANHDSVARMVGVRCQTLTKLNLSSLNNISTKILVDLIYNVPQIQSLVLQNTKCNDQVMSVIGRTCCHLRELNVFNCPVTDSGAFGLCVKNSAAGGVPNCSQLVSLDINATAVSLNGASTILQNLHHLKYFQYCDVCAVFEKLYLDSLRFGSSFVASQNRAYRTQQLANSDSSSVGPLEGNKDTNASFISLLSTVEDGNGNKDAHEDKSENVNDAVRSQIAITAHTKSNSLNSVESQRKYCINSLTATGLKCSLVTAQSIKIACEVCPYVTEVYLHQNIGNKGMVHLTQLSQLHVLEVVSCAPDPITFEEGLVPVLRKAGPTLSRLTLYDFSDIDIIRIGQYCPQLHYLNLESSMCDFIDYDMNVLKKFIVKNGSFPPWQAMKCANIHNDNPHTNKLWTRQSVGSKAGSSSIGSPYGNQDDRASRCQDENNRVGLFAHIRSLRIILLSETHNFPADVLRLILINAENLIHLHLTNMQFLTHNLLISVLMHNPLCFLQTLLLEMCNGVDRDFVMRLLTDEQNGLRRLDLIECQSITRRDFEHFLDRVRQDNVDVTITWM</sequence>